<dbReference type="OrthoDB" id="78308at2759"/>
<accession>A0A3M7SCQ3</accession>
<dbReference type="GO" id="GO:0005813">
    <property type="term" value="C:centrosome"/>
    <property type="evidence" value="ECO:0007669"/>
    <property type="project" value="TreeGrafter"/>
</dbReference>
<name>A0A3M7SCQ3_BRAPC</name>
<evidence type="ECO:0000313" key="1">
    <source>
        <dbReference type="EMBL" id="RNA33561.1"/>
    </source>
</evidence>
<reference evidence="1 2" key="1">
    <citation type="journal article" date="2018" name="Sci. Rep.">
        <title>Genomic signatures of local adaptation to the degree of environmental predictability in rotifers.</title>
        <authorList>
            <person name="Franch-Gras L."/>
            <person name="Hahn C."/>
            <person name="Garcia-Roger E.M."/>
            <person name="Carmona M.J."/>
            <person name="Serra M."/>
            <person name="Gomez A."/>
        </authorList>
    </citation>
    <scope>NUCLEOTIDE SEQUENCE [LARGE SCALE GENOMIC DNA]</scope>
    <source>
        <strain evidence="1">HYR1</strain>
    </source>
</reference>
<dbReference type="GO" id="GO:0044782">
    <property type="term" value="P:cilium organization"/>
    <property type="evidence" value="ECO:0007669"/>
    <property type="project" value="TreeGrafter"/>
</dbReference>
<keyword evidence="2" id="KW-1185">Reference proteome</keyword>
<dbReference type="InterPro" id="IPR032675">
    <property type="entry name" value="LRR_dom_sf"/>
</dbReference>
<gene>
    <name evidence="1" type="ORF">BpHYR1_025259</name>
</gene>
<dbReference type="Proteomes" id="UP000276133">
    <property type="component" value="Unassembled WGS sequence"/>
</dbReference>
<dbReference type="AlphaFoldDB" id="A0A3M7SCQ3"/>
<organism evidence="1 2">
    <name type="scientific">Brachionus plicatilis</name>
    <name type="common">Marine rotifer</name>
    <name type="synonym">Brachionus muelleri</name>
    <dbReference type="NCBI Taxonomy" id="10195"/>
    <lineage>
        <taxon>Eukaryota</taxon>
        <taxon>Metazoa</taxon>
        <taxon>Spiralia</taxon>
        <taxon>Gnathifera</taxon>
        <taxon>Rotifera</taxon>
        <taxon>Eurotatoria</taxon>
        <taxon>Monogononta</taxon>
        <taxon>Pseudotrocha</taxon>
        <taxon>Ploima</taxon>
        <taxon>Brachionidae</taxon>
        <taxon>Brachionus</taxon>
    </lineage>
</organism>
<dbReference type="EMBL" id="REGN01001617">
    <property type="protein sequence ID" value="RNA33561.1"/>
    <property type="molecule type" value="Genomic_DNA"/>
</dbReference>
<dbReference type="PANTHER" id="PTHR24110">
    <property type="entry name" value="CENTROSOMAL PROTEIN OF 78 KDA"/>
    <property type="match status" value="1"/>
</dbReference>
<evidence type="ECO:0000313" key="2">
    <source>
        <dbReference type="Proteomes" id="UP000276133"/>
    </source>
</evidence>
<proteinExistence type="predicted"/>
<feature type="non-terminal residue" evidence="1">
    <location>
        <position position="205"/>
    </location>
</feature>
<dbReference type="STRING" id="10195.A0A3M7SCQ3"/>
<protein>
    <submittedName>
        <fullName evidence="1">Centrosomal of 78</fullName>
    </submittedName>
</protein>
<dbReference type="GO" id="GO:0036064">
    <property type="term" value="C:ciliary basal body"/>
    <property type="evidence" value="ECO:0007669"/>
    <property type="project" value="TreeGrafter"/>
</dbReference>
<dbReference type="SUPFAM" id="SSF52047">
    <property type="entry name" value="RNI-like"/>
    <property type="match status" value="1"/>
</dbReference>
<dbReference type="PANTHER" id="PTHR24110:SF3">
    <property type="entry name" value="CENTROSOMAL PROTEIN OF 78 KDA"/>
    <property type="match status" value="1"/>
</dbReference>
<comment type="caution">
    <text evidence="1">The sequence shown here is derived from an EMBL/GenBank/DDBJ whole genome shotgun (WGS) entry which is preliminary data.</text>
</comment>
<dbReference type="Gene3D" id="3.80.10.10">
    <property type="entry name" value="Ribonuclease Inhibitor"/>
    <property type="match status" value="1"/>
</dbReference>
<sequence length="205" mass="22715">MSHILASNIMDHQFKQNSAPSIISSTVLPSNLSANGSSSSRYNGQLSNNFWDNYEHLCALQSVTPLQSIKQSLSVEAGSNLNILADKLKNADWDPFLNALRVSKHFRAISIQSSYNMENEQSDSKVRGYAKLKKPPAIRNKEKTNRLCRSLKDCLSVSTALNKLELFNIPLTVKDCSQIAKGLRANKTVKFLSLDRCLIGDEGLA</sequence>